<name>A0A368G1D2_ANCCA</name>
<dbReference type="Proteomes" id="UP000252519">
    <property type="component" value="Unassembled WGS sequence"/>
</dbReference>
<dbReference type="AlphaFoldDB" id="A0A368G1D2"/>
<feature type="compositionally biased region" description="Low complexity" evidence="1">
    <location>
        <begin position="334"/>
        <end position="349"/>
    </location>
</feature>
<feature type="compositionally biased region" description="Basic and acidic residues" evidence="1">
    <location>
        <begin position="272"/>
        <end position="282"/>
    </location>
</feature>
<proteinExistence type="predicted"/>
<feature type="compositionally biased region" description="Low complexity" evidence="1">
    <location>
        <begin position="205"/>
        <end position="216"/>
    </location>
</feature>
<comment type="caution">
    <text evidence="2">The sequence shown here is derived from an EMBL/GenBank/DDBJ whole genome shotgun (WGS) entry which is preliminary data.</text>
</comment>
<reference evidence="2 3" key="1">
    <citation type="submission" date="2014-10" db="EMBL/GenBank/DDBJ databases">
        <title>Draft genome of the hookworm Ancylostoma caninum.</title>
        <authorList>
            <person name="Mitreva M."/>
        </authorList>
    </citation>
    <scope>NUCLEOTIDE SEQUENCE [LARGE SCALE GENOMIC DNA]</scope>
    <source>
        <strain evidence="2 3">Baltimore</strain>
    </source>
</reference>
<evidence type="ECO:0000313" key="2">
    <source>
        <dbReference type="EMBL" id="RCN38234.1"/>
    </source>
</evidence>
<protein>
    <submittedName>
        <fullName evidence="2">Uncharacterized protein</fullName>
    </submittedName>
</protein>
<feature type="region of interest" description="Disordered" evidence="1">
    <location>
        <begin position="156"/>
        <end position="242"/>
    </location>
</feature>
<feature type="region of interest" description="Disordered" evidence="1">
    <location>
        <begin position="322"/>
        <end position="365"/>
    </location>
</feature>
<dbReference type="EMBL" id="JOJR01000414">
    <property type="protein sequence ID" value="RCN38234.1"/>
    <property type="molecule type" value="Genomic_DNA"/>
</dbReference>
<evidence type="ECO:0000313" key="3">
    <source>
        <dbReference type="Proteomes" id="UP000252519"/>
    </source>
</evidence>
<accession>A0A368G1D2</accession>
<gene>
    <name evidence="2" type="ORF">ANCCAN_15858</name>
</gene>
<feature type="region of interest" description="Disordered" evidence="1">
    <location>
        <begin position="696"/>
        <end position="726"/>
    </location>
</feature>
<feature type="compositionally biased region" description="Polar residues" evidence="1">
    <location>
        <begin position="392"/>
        <end position="405"/>
    </location>
</feature>
<feature type="compositionally biased region" description="Polar residues" evidence="1">
    <location>
        <begin position="540"/>
        <end position="553"/>
    </location>
</feature>
<sequence length="726" mass="77845">MTDQLDFYDCVNARKYGSLGNDDGVTEMMCDEFFNTHRDASERTLLQDALASSQNGPVDNAADKERHVQDNSVEVVEVKEVNEGPTVVQKEEGPSRNEVGEVVHDENRPEIKENIPEVTENRPEVNAASKTAENLEDLGRLAMFGKQRTVLRRSQIREPPRTAPSPVPIVSAAQARNRGTPRTVPNRATTPTPVAHARLARPQPTSGTTTATNGGSIKPGPVRVTPAPQPRTGERRSFQGPVANVGRSPIIRAVRTPRPAAQTPVGPITRARSKELNSRNEQENAGNTRSVATKAQGSTTEVVSVRSFENIRSIENRFRQLRLGTERSSRNRAPRTTTSSRPTGVTRPTYPVRIGHERQQCGADFLRNDTVPSAREFHRELLHRKASLGSCHRSSSTPKDAQKQSSGGGDTATASTRPTASQPAGVTSSRLPMARSSSVTRPSREVVNRPVPRAASATRAPVGPRPLSVASRPMARSDSITRIPARPPSVTRPQIPNSTLERRGIPSSGALTGSARAPVGRRPVAITATARNTTTARATPLQTKPTEPRSSVIRNPPSKKGPGDGTPLRGFRSELRQYPAPSGLTPLHRPLTSSVNVNFHSIRGHACTSSHGSPTTAAVAASPAKVLSKQEVQAMVNRLSLPKRPVTEATPRSKIANQKTHGLSCVKIRSRSTSMARRPLSAQELDAPTCSRALFAESESGRPATADGGGEVAAMQGASDAAGTRA</sequence>
<evidence type="ECO:0000256" key="1">
    <source>
        <dbReference type="SAM" id="MobiDB-lite"/>
    </source>
</evidence>
<feature type="region of interest" description="Disordered" evidence="1">
    <location>
        <begin position="258"/>
        <end position="298"/>
    </location>
</feature>
<feature type="compositionally biased region" description="Polar residues" evidence="1">
    <location>
        <begin position="412"/>
        <end position="441"/>
    </location>
</feature>
<feature type="compositionally biased region" description="Polar residues" evidence="1">
    <location>
        <begin position="283"/>
        <end position="298"/>
    </location>
</feature>
<dbReference type="OrthoDB" id="5874076at2759"/>
<feature type="region of interest" description="Disordered" evidence="1">
    <location>
        <begin position="387"/>
        <end position="569"/>
    </location>
</feature>
<keyword evidence="3" id="KW-1185">Reference proteome</keyword>
<organism evidence="2 3">
    <name type="scientific">Ancylostoma caninum</name>
    <name type="common">Dog hookworm</name>
    <dbReference type="NCBI Taxonomy" id="29170"/>
    <lineage>
        <taxon>Eukaryota</taxon>
        <taxon>Metazoa</taxon>
        <taxon>Ecdysozoa</taxon>
        <taxon>Nematoda</taxon>
        <taxon>Chromadorea</taxon>
        <taxon>Rhabditida</taxon>
        <taxon>Rhabditina</taxon>
        <taxon>Rhabditomorpha</taxon>
        <taxon>Strongyloidea</taxon>
        <taxon>Ancylostomatidae</taxon>
        <taxon>Ancylostomatinae</taxon>
        <taxon>Ancylostoma</taxon>
    </lineage>
</organism>
<feature type="compositionally biased region" description="Low complexity" evidence="1">
    <location>
        <begin position="525"/>
        <end position="539"/>
    </location>
</feature>